<feature type="region of interest" description="Disordered" evidence="1">
    <location>
        <begin position="246"/>
        <end position="271"/>
    </location>
</feature>
<protein>
    <submittedName>
        <fullName evidence="2">Uncharacterized protein</fullName>
    </submittedName>
</protein>
<feature type="compositionally biased region" description="Basic residues" evidence="1">
    <location>
        <begin position="261"/>
        <end position="271"/>
    </location>
</feature>
<dbReference type="EMBL" id="CAXITT010000452">
    <property type="protein sequence ID" value="CAL1541802.1"/>
    <property type="molecule type" value="Genomic_DNA"/>
</dbReference>
<feature type="compositionally biased region" description="Basic and acidic residues" evidence="1">
    <location>
        <begin position="147"/>
        <end position="160"/>
    </location>
</feature>
<name>A0AAV2I778_LYMST</name>
<feature type="region of interest" description="Disordered" evidence="1">
    <location>
        <begin position="1"/>
        <end position="77"/>
    </location>
</feature>
<sequence length="271" mass="31736">MVSPLISLQVNDVSSNKKEEKIKKRHEEVKTSEQKEINGLIKKGQPIDLESKKLKEKEKEQVIKKSDDSKIVESPRKSRVKLATSLVNLFKSKNEATQEKDNTKTFSLLEQFDKDDNMELRKEENDSSSEVKDDDKAPLSGLFKSSKQRDTRLEKSKEKAVLLQKQLLEDSNDDDLSEQDQGEDSENDTSTIQIPSLENKTEKQLIEAGRIDIRFSKELWLQRWEELRPTIVKLYKRKHKEALKSKRVDNEMKRKKEFLKNAKKGHWNRKR</sequence>
<comment type="caution">
    <text evidence="2">The sequence shown here is derived from an EMBL/GenBank/DDBJ whole genome shotgun (WGS) entry which is preliminary data.</text>
</comment>
<dbReference type="Proteomes" id="UP001497497">
    <property type="component" value="Unassembled WGS sequence"/>
</dbReference>
<proteinExistence type="predicted"/>
<evidence type="ECO:0000256" key="1">
    <source>
        <dbReference type="SAM" id="MobiDB-lite"/>
    </source>
</evidence>
<evidence type="ECO:0000313" key="2">
    <source>
        <dbReference type="EMBL" id="CAL1541802.1"/>
    </source>
</evidence>
<feature type="compositionally biased region" description="Acidic residues" evidence="1">
    <location>
        <begin position="170"/>
        <end position="187"/>
    </location>
</feature>
<evidence type="ECO:0000313" key="3">
    <source>
        <dbReference type="Proteomes" id="UP001497497"/>
    </source>
</evidence>
<feature type="compositionally biased region" description="Basic and acidic residues" evidence="1">
    <location>
        <begin position="111"/>
        <end position="137"/>
    </location>
</feature>
<organism evidence="2 3">
    <name type="scientific">Lymnaea stagnalis</name>
    <name type="common">Great pond snail</name>
    <name type="synonym">Helix stagnalis</name>
    <dbReference type="NCBI Taxonomy" id="6523"/>
    <lineage>
        <taxon>Eukaryota</taxon>
        <taxon>Metazoa</taxon>
        <taxon>Spiralia</taxon>
        <taxon>Lophotrochozoa</taxon>
        <taxon>Mollusca</taxon>
        <taxon>Gastropoda</taxon>
        <taxon>Heterobranchia</taxon>
        <taxon>Euthyneura</taxon>
        <taxon>Panpulmonata</taxon>
        <taxon>Hygrophila</taxon>
        <taxon>Lymnaeoidea</taxon>
        <taxon>Lymnaeidae</taxon>
        <taxon>Lymnaea</taxon>
    </lineage>
</organism>
<feature type="compositionally biased region" description="Basic and acidic residues" evidence="1">
    <location>
        <begin position="246"/>
        <end position="260"/>
    </location>
</feature>
<keyword evidence="3" id="KW-1185">Reference proteome</keyword>
<gene>
    <name evidence="2" type="ORF">GSLYS_00015408001</name>
</gene>
<feature type="compositionally biased region" description="Basic and acidic residues" evidence="1">
    <location>
        <begin position="15"/>
        <end position="36"/>
    </location>
</feature>
<dbReference type="AlphaFoldDB" id="A0AAV2I778"/>
<feature type="compositionally biased region" description="Basic and acidic residues" evidence="1">
    <location>
        <begin position="49"/>
        <end position="76"/>
    </location>
</feature>
<accession>A0AAV2I778</accession>
<feature type="region of interest" description="Disordered" evidence="1">
    <location>
        <begin position="95"/>
        <end position="200"/>
    </location>
</feature>
<feature type="compositionally biased region" description="Polar residues" evidence="1">
    <location>
        <begin position="1"/>
        <end position="14"/>
    </location>
</feature>
<reference evidence="2 3" key="1">
    <citation type="submission" date="2024-04" db="EMBL/GenBank/DDBJ databases">
        <authorList>
            <consortium name="Genoscope - CEA"/>
            <person name="William W."/>
        </authorList>
    </citation>
    <scope>NUCLEOTIDE SEQUENCE [LARGE SCALE GENOMIC DNA]</scope>
</reference>
<feature type="compositionally biased region" description="Polar residues" evidence="1">
    <location>
        <begin position="188"/>
        <end position="198"/>
    </location>
</feature>